<dbReference type="EMBL" id="QKYU01000001">
    <property type="protein sequence ID" value="PZW51087.1"/>
    <property type="molecule type" value="Genomic_DNA"/>
</dbReference>
<reference evidence="1 2" key="1">
    <citation type="submission" date="2018-06" db="EMBL/GenBank/DDBJ databases">
        <title>Genomic Encyclopedia of Archaeal and Bacterial Type Strains, Phase II (KMG-II): from individual species to whole genera.</title>
        <authorList>
            <person name="Goeker M."/>
        </authorList>
    </citation>
    <scope>NUCLEOTIDE SEQUENCE [LARGE SCALE GENOMIC DNA]</scope>
    <source>
        <strain evidence="1 2">DSM 24525</strain>
    </source>
</reference>
<keyword evidence="2" id="KW-1185">Reference proteome</keyword>
<dbReference type="SUPFAM" id="SSF54637">
    <property type="entry name" value="Thioesterase/thiol ester dehydrase-isomerase"/>
    <property type="match status" value="1"/>
</dbReference>
<evidence type="ECO:0000313" key="2">
    <source>
        <dbReference type="Proteomes" id="UP000249688"/>
    </source>
</evidence>
<protein>
    <submittedName>
        <fullName evidence="1">Acyl dehydratase</fullName>
    </submittedName>
</protein>
<proteinExistence type="predicted"/>
<accession>A0A2W7JF25</accession>
<dbReference type="Proteomes" id="UP000249688">
    <property type="component" value="Unassembled WGS sequence"/>
</dbReference>
<name>A0A2W7JF25_9PROT</name>
<comment type="caution">
    <text evidence="1">The sequence shown here is derived from an EMBL/GenBank/DDBJ whole genome shotgun (WGS) entry which is preliminary data.</text>
</comment>
<dbReference type="RefSeq" id="WP_245903146.1">
    <property type="nucleotide sequence ID" value="NZ_QKYU01000001.1"/>
</dbReference>
<sequence>MDLLPGQEIRSAPRIMTRERMRWYVDALPTVEANDGRIHRGGPTIHDDDDYALGQGLPGIIADGMVSTNWILDLMLRAFGPAVLEDPGALTTKFIAPVYEDVPVTTVLRVEAVAELPEARRRLTLKVWAEDDAGKVLTFGSAAVTLPRG</sequence>
<dbReference type="InterPro" id="IPR029069">
    <property type="entry name" value="HotDog_dom_sf"/>
</dbReference>
<dbReference type="AlphaFoldDB" id="A0A2W7JF25"/>
<organism evidence="1 2">
    <name type="scientific">Humitalea rosea</name>
    <dbReference type="NCBI Taxonomy" id="990373"/>
    <lineage>
        <taxon>Bacteria</taxon>
        <taxon>Pseudomonadati</taxon>
        <taxon>Pseudomonadota</taxon>
        <taxon>Alphaproteobacteria</taxon>
        <taxon>Acetobacterales</taxon>
        <taxon>Roseomonadaceae</taxon>
        <taxon>Humitalea</taxon>
    </lineage>
</organism>
<dbReference type="CDD" id="cd03441">
    <property type="entry name" value="R_hydratase_like"/>
    <property type="match status" value="1"/>
</dbReference>
<gene>
    <name evidence="1" type="ORF">C8P66_101305</name>
</gene>
<dbReference type="Gene3D" id="3.10.129.10">
    <property type="entry name" value="Hotdog Thioesterase"/>
    <property type="match status" value="1"/>
</dbReference>
<evidence type="ECO:0000313" key="1">
    <source>
        <dbReference type="EMBL" id="PZW51087.1"/>
    </source>
</evidence>